<dbReference type="EMBL" id="QGGY01000002">
    <property type="protein sequence ID" value="PWJ77895.1"/>
    <property type="molecule type" value="Genomic_DNA"/>
</dbReference>
<organism evidence="3 4">
    <name type="scientific">Murimonas intestini</name>
    <dbReference type="NCBI Taxonomy" id="1337051"/>
    <lineage>
        <taxon>Bacteria</taxon>
        <taxon>Bacillati</taxon>
        <taxon>Bacillota</taxon>
        <taxon>Clostridia</taxon>
        <taxon>Lachnospirales</taxon>
        <taxon>Lachnospiraceae</taxon>
        <taxon>Murimonas</taxon>
    </lineage>
</organism>
<keyword evidence="1" id="KW-0812">Transmembrane</keyword>
<feature type="transmembrane region" description="Helical" evidence="1">
    <location>
        <begin position="180"/>
        <end position="205"/>
    </location>
</feature>
<dbReference type="InterPro" id="IPR045611">
    <property type="entry name" value="DUF6449"/>
</dbReference>
<dbReference type="AlphaFoldDB" id="A0AB73T7F4"/>
<dbReference type="Proteomes" id="UP000245412">
    <property type="component" value="Unassembled WGS sequence"/>
</dbReference>
<evidence type="ECO:0000313" key="3">
    <source>
        <dbReference type="EMBL" id="PWJ77895.1"/>
    </source>
</evidence>
<evidence type="ECO:0000313" key="4">
    <source>
        <dbReference type="Proteomes" id="UP000245412"/>
    </source>
</evidence>
<dbReference type="RefSeq" id="WP_109624852.1">
    <property type="nucleotide sequence ID" value="NZ_JANKBI010000012.1"/>
</dbReference>
<feature type="transmembrane region" description="Helical" evidence="1">
    <location>
        <begin position="146"/>
        <end position="168"/>
    </location>
</feature>
<feature type="transmembrane region" description="Helical" evidence="1">
    <location>
        <begin position="245"/>
        <end position="268"/>
    </location>
</feature>
<feature type="transmembrane region" description="Helical" evidence="1">
    <location>
        <begin position="112"/>
        <end position="140"/>
    </location>
</feature>
<feature type="transmembrane region" description="Helical" evidence="1">
    <location>
        <begin position="289"/>
        <end position="307"/>
    </location>
</feature>
<feature type="transmembrane region" description="Helical" evidence="1">
    <location>
        <begin position="61"/>
        <end position="91"/>
    </location>
</feature>
<keyword evidence="4" id="KW-1185">Reference proteome</keyword>
<feature type="transmembrane region" description="Helical" evidence="1">
    <location>
        <begin position="313"/>
        <end position="334"/>
    </location>
</feature>
<protein>
    <recommendedName>
        <fullName evidence="2">DUF6449 domain-containing protein</fullName>
    </recommendedName>
</protein>
<feature type="transmembrane region" description="Helical" evidence="1">
    <location>
        <begin position="20"/>
        <end position="41"/>
    </location>
</feature>
<keyword evidence="1" id="KW-0472">Membrane</keyword>
<proteinExistence type="predicted"/>
<evidence type="ECO:0000256" key="1">
    <source>
        <dbReference type="SAM" id="Phobius"/>
    </source>
</evidence>
<comment type="caution">
    <text evidence="3">The sequence shown here is derived from an EMBL/GenBank/DDBJ whole genome shotgun (WGS) entry which is preliminary data.</text>
</comment>
<feature type="domain" description="DUF6449" evidence="2">
    <location>
        <begin position="452"/>
        <end position="595"/>
    </location>
</feature>
<evidence type="ECO:0000259" key="2">
    <source>
        <dbReference type="Pfam" id="PF20047"/>
    </source>
</evidence>
<dbReference type="Pfam" id="PF20047">
    <property type="entry name" value="DUF6449"/>
    <property type="match status" value="1"/>
</dbReference>
<keyword evidence="1" id="KW-1133">Transmembrane helix</keyword>
<feature type="transmembrane region" description="Helical" evidence="1">
    <location>
        <begin position="346"/>
        <end position="364"/>
    </location>
</feature>
<sequence>MTSKISFFKLMKVEGRYKSWLPALICLVLFISLPVACLLKLDGMMSSVKEGYLELETVRKSFQAFVGFGNLGRIIVTAGCAVVSAFACFSYMNSKQKVDFYHSLPVNRQKLFLAEFLNGLFFYVVPCFVCTVICIIIGAINSLLTGQIFLIAMEAFLMQVLYYLVLYLTGILAAVLTGKIIVGILAAATFMCYGPMVVFLIVGLAEMSFHTLMSVGSEVTYDIMSYLSPVFLCLITEAKLAGGETSFFCIGWIILMIALLFLLCFWLYCRRASEAAGHSIAFPKIEKPLKFLLVVPCSLTAGLLLKMMSYGSIWFFVGIIFGGIILSALIEFIYHLDIREIFAHKILMAAAVLTSLLVACGFYFDWIGYDSYIPDEDEIVSMSVYNSSINGNFYYGDSYDIGSGNTDIRALQSLSVTNFEPVYELAQEGIARLKESGSAYYEGDTRFVSVRYELAGEKEVYRNYYVSLEALNHTMDELFKDVSFRSKFFPLLGRDNSEVRYLNLSSVTGYTDLELTSKQKEELLRTYKEELEGVTFETLRTEPALGSIGFTYESRGTQLQMAAAETYYGGISQFSENYPVYESFTGTVALLKEYGYPVDEQLNASDIESVTISCYDPEFIRSDGMRAECVLTSEDEISQIAPLLRDNMSQFPVASNSFANMDIMVYMKNGNTLSLGIKSEDVPEFVIKALEKEFR</sequence>
<gene>
    <name evidence="3" type="ORF">C7383_10228</name>
</gene>
<accession>A0AB73T7F4</accession>
<reference evidence="3 4" key="1">
    <citation type="submission" date="2018-05" db="EMBL/GenBank/DDBJ databases">
        <authorList>
            <person name="Goeker M."/>
            <person name="Huntemann M."/>
            <person name="Clum A."/>
            <person name="Pillay M."/>
            <person name="Palaniappan K."/>
            <person name="Varghese N."/>
            <person name="Mikhailova N."/>
            <person name="Stamatis D."/>
            <person name="Reddy T."/>
            <person name="Daum C."/>
            <person name="Shapiro N."/>
            <person name="Ivanova N."/>
            <person name="Kyrpides N."/>
            <person name="Woyke T."/>
        </authorList>
    </citation>
    <scope>NUCLEOTIDE SEQUENCE [LARGE SCALE GENOMIC DNA]</scope>
    <source>
        <strain evidence="3 4">DSM 26524</strain>
    </source>
</reference>
<name>A0AB73T7F4_9FIRM</name>